<gene>
    <name evidence="1" type="ORF">SCF082_LOCUS34320</name>
</gene>
<dbReference type="Proteomes" id="UP001642464">
    <property type="component" value="Unassembled WGS sequence"/>
</dbReference>
<sequence>VHSVDISSIEFRPANKLFQFGGDHTGHAAWSIHLPVIVDGKSGRIQVFIVDGGTPFLVGRPILAYFGIKIDYQKDTFSYHDGPWHDAQKGTKGEYMMPLYLDGQEWKAPWHFDLMTDDTIEN</sequence>
<dbReference type="EMBL" id="CAXAMM010031357">
    <property type="protein sequence ID" value="CAK9067982.1"/>
    <property type="molecule type" value="Genomic_DNA"/>
</dbReference>
<feature type="non-terminal residue" evidence="1">
    <location>
        <position position="1"/>
    </location>
</feature>
<proteinExistence type="predicted"/>
<comment type="caution">
    <text evidence="1">The sequence shown here is derived from an EMBL/GenBank/DDBJ whole genome shotgun (WGS) entry which is preliminary data.</text>
</comment>
<organism evidence="1 2">
    <name type="scientific">Durusdinium trenchii</name>
    <dbReference type="NCBI Taxonomy" id="1381693"/>
    <lineage>
        <taxon>Eukaryota</taxon>
        <taxon>Sar</taxon>
        <taxon>Alveolata</taxon>
        <taxon>Dinophyceae</taxon>
        <taxon>Suessiales</taxon>
        <taxon>Symbiodiniaceae</taxon>
        <taxon>Durusdinium</taxon>
    </lineage>
</organism>
<keyword evidence="2" id="KW-1185">Reference proteome</keyword>
<feature type="non-terminal residue" evidence="1">
    <location>
        <position position="122"/>
    </location>
</feature>
<reference evidence="1 2" key="1">
    <citation type="submission" date="2024-02" db="EMBL/GenBank/DDBJ databases">
        <authorList>
            <person name="Chen Y."/>
            <person name="Shah S."/>
            <person name="Dougan E. K."/>
            <person name="Thang M."/>
            <person name="Chan C."/>
        </authorList>
    </citation>
    <scope>NUCLEOTIDE SEQUENCE [LARGE SCALE GENOMIC DNA]</scope>
</reference>
<evidence type="ECO:0000313" key="1">
    <source>
        <dbReference type="EMBL" id="CAK9067982.1"/>
    </source>
</evidence>
<protein>
    <submittedName>
        <fullName evidence="1">Copia protein</fullName>
    </submittedName>
</protein>
<accession>A0ABP0NZ30</accession>
<name>A0ABP0NZ30_9DINO</name>
<evidence type="ECO:0000313" key="2">
    <source>
        <dbReference type="Proteomes" id="UP001642464"/>
    </source>
</evidence>